<dbReference type="RefSeq" id="WP_217067307.1">
    <property type="nucleotide sequence ID" value="NZ_JAHQCS010000121.1"/>
</dbReference>
<dbReference type="Proteomes" id="UP000784880">
    <property type="component" value="Unassembled WGS sequence"/>
</dbReference>
<organism evidence="1 2">
    <name type="scientific">Evansella tamaricis</name>
    <dbReference type="NCBI Taxonomy" id="2069301"/>
    <lineage>
        <taxon>Bacteria</taxon>
        <taxon>Bacillati</taxon>
        <taxon>Bacillota</taxon>
        <taxon>Bacilli</taxon>
        <taxon>Bacillales</taxon>
        <taxon>Bacillaceae</taxon>
        <taxon>Evansella</taxon>
    </lineage>
</organism>
<reference evidence="1 2" key="1">
    <citation type="submission" date="2021-06" db="EMBL/GenBank/DDBJ databases">
        <title>Bacillus sp. RD4P76, an endophyte from a halophyte.</title>
        <authorList>
            <person name="Sun J.-Q."/>
        </authorList>
    </citation>
    <scope>NUCLEOTIDE SEQUENCE [LARGE SCALE GENOMIC DNA]</scope>
    <source>
        <strain evidence="1 2">CGMCC 1.15917</strain>
    </source>
</reference>
<evidence type="ECO:0000313" key="1">
    <source>
        <dbReference type="EMBL" id="MBU9713138.1"/>
    </source>
</evidence>
<keyword evidence="2" id="KW-1185">Reference proteome</keyword>
<accession>A0ABS6JLE6</accession>
<sequence length="167" mass="19610">MGTSTAQILVGNAHPYHQGIYGISHVLYLSENSRPAWILKSLETAEREVIWIPTLENMLEDALLMIAIYVVKDKEVINLWKDYTTEKNRNHMELYQINQKELQKMYEQARELTSSCKLAITIFSDSSINHQLSAIKFYNMDFEVCTSRYEKHYSVWSKRREERGSLI</sequence>
<name>A0ABS6JLE6_9BACI</name>
<evidence type="ECO:0000313" key="2">
    <source>
        <dbReference type="Proteomes" id="UP000784880"/>
    </source>
</evidence>
<dbReference type="EMBL" id="JAHQCS010000121">
    <property type="protein sequence ID" value="MBU9713138.1"/>
    <property type="molecule type" value="Genomic_DNA"/>
</dbReference>
<protein>
    <submittedName>
        <fullName evidence="1">Uncharacterized protein</fullName>
    </submittedName>
</protein>
<gene>
    <name evidence="1" type="ORF">KS419_15510</name>
</gene>
<comment type="caution">
    <text evidence="1">The sequence shown here is derived from an EMBL/GenBank/DDBJ whole genome shotgun (WGS) entry which is preliminary data.</text>
</comment>
<proteinExistence type="predicted"/>